<evidence type="ECO:0000313" key="1">
    <source>
        <dbReference type="EMBL" id="KAK9864934.1"/>
    </source>
</evidence>
<proteinExistence type="predicted"/>
<dbReference type="InterPro" id="IPR023393">
    <property type="entry name" value="START-like_dom_sf"/>
</dbReference>
<keyword evidence="2" id="KW-1185">Reference proteome</keyword>
<evidence type="ECO:0000313" key="2">
    <source>
        <dbReference type="Proteomes" id="UP001485043"/>
    </source>
</evidence>
<dbReference type="AlphaFoldDB" id="A0AAW1T5V4"/>
<protein>
    <submittedName>
        <fullName evidence="1">Uncharacterized protein</fullName>
    </submittedName>
</protein>
<organism evidence="1 2">
    <name type="scientific">Apatococcus fuscideae</name>
    <dbReference type="NCBI Taxonomy" id="2026836"/>
    <lineage>
        <taxon>Eukaryota</taxon>
        <taxon>Viridiplantae</taxon>
        <taxon>Chlorophyta</taxon>
        <taxon>core chlorophytes</taxon>
        <taxon>Trebouxiophyceae</taxon>
        <taxon>Chlorellales</taxon>
        <taxon>Chlorellaceae</taxon>
        <taxon>Apatococcus</taxon>
    </lineage>
</organism>
<name>A0AAW1T5V4_9CHLO</name>
<comment type="caution">
    <text evidence="1">The sequence shown here is derived from an EMBL/GenBank/DDBJ whole genome shotgun (WGS) entry which is preliminary data.</text>
</comment>
<dbReference type="Proteomes" id="UP001485043">
    <property type="component" value="Unassembled WGS sequence"/>
</dbReference>
<gene>
    <name evidence="1" type="ORF">WJX84_004155</name>
</gene>
<dbReference type="EMBL" id="JALJOV010000301">
    <property type="protein sequence ID" value="KAK9864934.1"/>
    <property type="molecule type" value="Genomic_DNA"/>
</dbReference>
<sequence>MLDDVPGTCVGGWRQLEVGDMVLVQQLDAVDDEEHRLKYHAVDHPSNRWDPPGSFVNDGWTISMKPVSLGNSTHILMTGKFMTEPEHVAAMSTFIQEMCDSVITGVTRYLGNAAAAGLLAPRKPDQGMQQHAAHPSAHYDMPYPMSHTPTGVNQAAAGMTHSGMPSNGQPTHHTAEYMARHLDNTSPQMGMPAYGHAQAHQQQMPQPQMHSLPFQQMGHYFQMGGHETLARLCNDSHWIRLVAVNHIYKLSAFFKLAAPVADIASSITDNGIDLLMTNSILPACGVASKHVGIRLNGDS</sequence>
<reference evidence="1 2" key="1">
    <citation type="journal article" date="2024" name="Nat. Commun.">
        <title>Phylogenomics reveals the evolutionary origins of lichenization in chlorophyte algae.</title>
        <authorList>
            <person name="Puginier C."/>
            <person name="Libourel C."/>
            <person name="Otte J."/>
            <person name="Skaloud P."/>
            <person name="Haon M."/>
            <person name="Grisel S."/>
            <person name="Petersen M."/>
            <person name="Berrin J.G."/>
            <person name="Delaux P.M."/>
            <person name="Dal Grande F."/>
            <person name="Keller J."/>
        </authorList>
    </citation>
    <scope>NUCLEOTIDE SEQUENCE [LARGE SCALE GENOMIC DNA]</scope>
    <source>
        <strain evidence="1 2">SAG 2523</strain>
    </source>
</reference>
<dbReference type="Gene3D" id="3.30.530.20">
    <property type="match status" value="1"/>
</dbReference>
<accession>A0AAW1T5V4</accession>